<organism evidence="2 3">
    <name type="scientific">Saccharopolyspora dendranthemae</name>
    <dbReference type="NCBI Taxonomy" id="1181886"/>
    <lineage>
        <taxon>Bacteria</taxon>
        <taxon>Bacillati</taxon>
        <taxon>Actinomycetota</taxon>
        <taxon>Actinomycetes</taxon>
        <taxon>Pseudonocardiales</taxon>
        <taxon>Pseudonocardiaceae</taxon>
        <taxon>Saccharopolyspora</taxon>
    </lineage>
</organism>
<dbReference type="Gene3D" id="3.40.50.150">
    <property type="entry name" value="Vaccinia Virus protein VP39"/>
    <property type="match status" value="1"/>
</dbReference>
<keyword evidence="2" id="KW-0489">Methyltransferase</keyword>
<sequence length="266" mass="28827">MTREYHFRTATDLGREQTELLQEMLDERTRQLIEPAVRPGARCLEIGAGSGSVARWLAGRGASVVAVDLDTEQLTDLRDVAVLRHDINEGVPPGGPFDLIHARTVLMHLQRREQILGELAAALAPGGMLALGEVCLHDPPRLLAVPEPGDAEVFQRVLGMAREAFTGPNGMALDWGLEMDGHLAAAGLQEVRSELFGEPAVGGATVGRYVRNLLLQLSPALAERGCAQSDLDRFAELFLDPRMRCWYLHFVFSSGVKANGAATPTS</sequence>
<dbReference type="AlphaFoldDB" id="A0A561U1U6"/>
<dbReference type="Proteomes" id="UP000316184">
    <property type="component" value="Unassembled WGS sequence"/>
</dbReference>
<dbReference type="InterPro" id="IPR029063">
    <property type="entry name" value="SAM-dependent_MTases_sf"/>
</dbReference>
<keyword evidence="1 2" id="KW-0808">Transferase</keyword>
<keyword evidence="3" id="KW-1185">Reference proteome</keyword>
<proteinExistence type="predicted"/>
<dbReference type="Pfam" id="PF13489">
    <property type="entry name" value="Methyltransf_23"/>
    <property type="match status" value="1"/>
</dbReference>
<accession>A0A561U1U6</accession>
<evidence type="ECO:0000313" key="3">
    <source>
        <dbReference type="Proteomes" id="UP000316184"/>
    </source>
</evidence>
<protein>
    <submittedName>
        <fullName evidence="2">Methyltransferase family protein</fullName>
    </submittedName>
</protein>
<dbReference type="GO" id="GO:0008168">
    <property type="term" value="F:methyltransferase activity"/>
    <property type="evidence" value="ECO:0007669"/>
    <property type="project" value="UniProtKB-KW"/>
</dbReference>
<evidence type="ECO:0000256" key="1">
    <source>
        <dbReference type="ARBA" id="ARBA00022679"/>
    </source>
</evidence>
<comment type="caution">
    <text evidence="2">The sequence shown here is derived from an EMBL/GenBank/DDBJ whole genome shotgun (WGS) entry which is preliminary data.</text>
</comment>
<dbReference type="EMBL" id="VIWX01000005">
    <property type="protein sequence ID" value="TWF93344.1"/>
    <property type="molecule type" value="Genomic_DNA"/>
</dbReference>
<dbReference type="OrthoDB" id="3469983at2"/>
<dbReference type="PANTHER" id="PTHR43861">
    <property type="entry name" value="TRANS-ACONITATE 2-METHYLTRANSFERASE-RELATED"/>
    <property type="match status" value="1"/>
</dbReference>
<reference evidence="2 3" key="1">
    <citation type="submission" date="2019-06" db="EMBL/GenBank/DDBJ databases">
        <title>Sequencing the genomes of 1000 actinobacteria strains.</title>
        <authorList>
            <person name="Klenk H.-P."/>
        </authorList>
    </citation>
    <scope>NUCLEOTIDE SEQUENCE [LARGE SCALE GENOMIC DNA]</scope>
    <source>
        <strain evidence="2 3">DSM 46699</strain>
    </source>
</reference>
<dbReference type="RefSeq" id="WP_145743047.1">
    <property type="nucleotide sequence ID" value="NZ_VIWX01000005.1"/>
</dbReference>
<dbReference type="CDD" id="cd02440">
    <property type="entry name" value="AdoMet_MTases"/>
    <property type="match status" value="1"/>
</dbReference>
<dbReference type="PANTHER" id="PTHR43861:SF3">
    <property type="entry name" value="PUTATIVE (AFU_ORTHOLOGUE AFUA_2G14390)-RELATED"/>
    <property type="match status" value="1"/>
</dbReference>
<dbReference type="GO" id="GO:0032259">
    <property type="term" value="P:methylation"/>
    <property type="evidence" value="ECO:0007669"/>
    <property type="project" value="UniProtKB-KW"/>
</dbReference>
<name>A0A561U1U6_9PSEU</name>
<evidence type="ECO:0000313" key="2">
    <source>
        <dbReference type="EMBL" id="TWF93344.1"/>
    </source>
</evidence>
<dbReference type="SUPFAM" id="SSF53335">
    <property type="entry name" value="S-adenosyl-L-methionine-dependent methyltransferases"/>
    <property type="match status" value="1"/>
</dbReference>
<gene>
    <name evidence="2" type="ORF">FHU35_15187</name>
</gene>